<gene>
    <name evidence="1" type="ORF">CSSPJE1EN2_LOCUS18933</name>
</gene>
<keyword evidence="2" id="KW-1185">Reference proteome</keyword>
<evidence type="ECO:0000313" key="2">
    <source>
        <dbReference type="Proteomes" id="UP001497522"/>
    </source>
</evidence>
<name>A0ABP1BM67_9BRYO</name>
<protein>
    <submittedName>
        <fullName evidence="1">Uncharacterized protein</fullName>
    </submittedName>
</protein>
<dbReference type="EMBL" id="OZ023706">
    <property type="protein sequence ID" value="CAK9876891.1"/>
    <property type="molecule type" value="Genomic_DNA"/>
</dbReference>
<proteinExistence type="predicted"/>
<sequence>MGNSLKRGYKAISLRDLGASKSLSHHHTPANHLDEKPKAFMRIEEEDQLDVILDAIEQALKKFQHGTDQRAPAQYLGTLCSGFNDAASMMSTLSQNCESLNSLWGLKQTHPIFHPIFQSAILFCRR</sequence>
<accession>A0ABP1BM67</accession>
<evidence type="ECO:0000313" key="1">
    <source>
        <dbReference type="EMBL" id="CAK9876891.1"/>
    </source>
</evidence>
<dbReference type="Proteomes" id="UP001497522">
    <property type="component" value="Chromosome 5"/>
</dbReference>
<organism evidence="1 2">
    <name type="scientific">Sphagnum jensenii</name>
    <dbReference type="NCBI Taxonomy" id="128206"/>
    <lineage>
        <taxon>Eukaryota</taxon>
        <taxon>Viridiplantae</taxon>
        <taxon>Streptophyta</taxon>
        <taxon>Embryophyta</taxon>
        <taxon>Bryophyta</taxon>
        <taxon>Sphagnophytina</taxon>
        <taxon>Sphagnopsida</taxon>
        <taxon>Sphagnales</taxon>
        <taxon>Sphagnaceae</taxon>
        <taxon>Sphagnum</taxon>
    </lineage>
</organism>
<reference evidence="1" key="1">
    <citation type="submission" date="2024-03" db="EMBL/GenBank/DDBJ databases">
        <authorList>
            <consortium name="ELIXIR-Norway"/>
            <consortium name="Elixir Norway"/>
        </authorList>
    </citation>
    <scope>NUCLEOTIDE SEQUENCE</scope>
</reference>